<sequence>MDRKQHWEQVYAEKNAKEVSWYQAHPEISLELIKTSQQKKGIIDVGGGASVLIDKLLESAYQNLAVLDISAAALRIAQQRLGQNATQIQWIESDVTQFKATEQFNLWHDRAVFHFLTEKSDRAAYLQVLRNSLKPGGCVIMAAFAIAGPEKCSGLDIVQYDAEKLLKELNGQHAGKFTLQEQVSENHKTPTGKIQAFTYYRMQRTA</sequence>
<dbReference type="PANTHER" id="PTHR12843:SF5">
    <property type="entry name" value="EEF1A LYSINE METHYLTRANSFERASE 2"/>
    <property type="match status" value="1"/>
</dbReference>
<evidence type="ECO:0000313" key="2">
    <source>
        <dbReference type="EMBL" id="SEH07229.1"/>
    </source>
</evidence>
<dbReference type="GO" id="GO:0032259">
    <property type="term" value="P:methylation"/>
    <property type="evidence" value="ECO:0007669"/>
    <property type="project" value="UniProtKB-KW"/>
</dbReference>
<keyword evidence="2" id="KW-0808">Transferase</keyword>
<keyword evidence="2" id="KW-0830">Ubiquinone</keyword>
<accession>A0A1H6FD25</accession>
<keyword evidence="3" id="KW-1185">Reference proteome</keyword>
<dbReference type="CDD" id="cd02440">
    <property type="entry name" value="AdoMet_MTases"/>
    <property type="match status" value="1"/>
</dbReference>
<dbReference type="Gene3D" id="3.40.50.150">
    <property type="entry name" value="Vaccinia Virus protein VP39"/>
    <property type="match status" value="1"/>
</dbReference>
<dbReference type="Proteomes" id="UP000236724">
    <property type="component" value="Unassembled WGS sequence"/>
</dbReference>
<dbReference type="RefSeq" id="WP_103920905.1">
    <property type="nucleotide sequence ID" value="NZ_FMSV02000528.1"/>
</dbReference>
<dbReference type="SUPFAM" id="SSF53335">
    <property type="entry name" value="S-adenosyl-L-methionine-dependent methyltransferases"/>
    <property type="match status" value="1"/>
</dbReference>
<evidence type="ECO:0000313" key="3">
    <source>
        <dbReference type="Proteomes" id="UP000236724"/>
    </source>
</evidence>
<dbReference type="InterPro" id="IPR029063">
    <property type="entry name" value="SAM-dependent_MTases_sf"/>
</dbReference>
<dbReference type="InterPro" id="IPR041698">
    <property type="entry name" value="Methyltransf_25"/>
</dbReference>
<reference evidence="2 3" key="1">
    <citation type="submission" date="2016-10" db="EMBL/GenBank/DDBJ databases">
        <authorList>
            <person name="de Groot N.N."/>
        </authorList>
    </citation>
    <scope>NUCLEOTIDE SEQUENCE [LARGE SCALE GENOMIC DNA]</scope>
    <source>
        <strain evidence="2">MBHS1</strain>
    </source>
</reference>
<name>A0A1H6FD25_9GAMM</name>
<dbReference type="EMBL" id="FMSV02000528">
    <property type="protein sequence ID" value="SEH07229.1"/>
    <property type="molecule type" value="Genomic_DNA"/>
</dbReference>
<dbReference type="GO" id="GO:0008168">
    <property type="term" value="F:methyltransferase activity"/>
    <property type="evidence" value="ECO:0007669"/>
    <property type="project" value="UniProtKB-KW"/>
</dbReference>
<dbReference type="Pfam" id="PF13649">
    <property type="entry name" value="Methyltransf_25"/>
    <property type="match status" value="1"/>
</dbReference>
<feature type="domain" description="Methyltransferase" evidence="1">
    <location>
        <begin position="42"/>
        <end position="137"/>
    </location>
</feature>
<dbReference type="PANTHER" id="PTHR12843">
    <property type="entry name" value="PROTEIN-LYSINE N-METHYLTRANSFERASE METTL10"/>
    <property type="match status" value="1"/>
</dbReference>
<organism evidence="2 3">
    <name type="scientific">Candidatus Venteria ishoeyi</name>
    <dbReference type="NCBI Taxonomy" id="1899563"/>
    <lineage>
        <taxon>Bacteria</taxon>
        <taxon>Pseudomonadati</taxon>
        <taxon>Pseudomonadota</taxon>
        <taxon>Gammaproteobacteria</taxon>
        <taxon>Thiotrichales</taxon>
        <taxon>Thiotrichaceae</taxon>
        <taxon>Venteria</taxon>
    </lineage>
</organism>
<dbReference type="AlphaFoldDB" id="A0A1H6FD25"/>
<protein>
    <submittedName>
        <fullName evidence="2">Bifunctional 3-demethylubiquinone-9 3-methyltransferase/ 2-octaprenyl-6-hydroxy phenol methylase</fullName>
    </submittedName>
</protein>
<dbReference type="OrthoDB" id="9788660at2"/>
<gene>
    <name evidence="2" type="ORF">MBHS_03104</name>
</gene>
<proteinExistence type="predicted"/>
<keyword evidence="2" id="KW-0489">Methyltransferase</keyword>
<evidence type="ECO:0000259" key="1">
    <source>
        <dbReference type="Pfam" id="PF13649"/>
    </source>
</evidence>